<dbReference type="PATRIC" id="fig|401562.3.peg.4741"/>
<name>A0A175R4Q3_9HYPH</name>
<evidence type="ECO:0000256" key="1">
    <source>
        <dbReference type="SAM" id="SignalP"/>
    </source>
</evidence>
<sequence>MGRVRRAGGAIVLGWACLGPVQAAGLNTAPSDTILWPQPPARCLFFTPDEQTAFRAGDPATWRFRLMTMAAAKPGESAEPTERGYVMKDGLLRELEKLRSGPDGEGATVTVWRSVGEPRLNITMTLRPAGSEKGRNRFTGTLATTRGEGRETIDIIGSCVP</sequence>
<organism evidence="2 3">
    <name type="scientific">Aureimonas ureilytica</name>
    <dbReference type="NCBI Taxonomy" id="401562"/>
    <lineage>
        <taxon>Bacteria</taxon>
        <taxon>Pseudomonadati</taxon>
        <taxon>Pseudomonadota</taxon>
        <taxon>Alphaproteobacteria</taxon>
        <taxon>Hyphomicrobiales</taxon>
        <taxon>Aurantimonadaceae</taxon>
        <taxon>Aureimonas</taxon>
    </lineage>
</organism>
<feature type="signal peptide" evidence="1">
    <location>
        <begin position="1"/>
        <end position="23"/>
    </location>
</feature>
<proteinExistence type="predicted"/>
<feature type="chain" id="PRO_5008041595" evidence="1">
    <location>
        <begin position="24"/>
        <end position="161"/>
    </location>
</feature>
<dbReference type="Proteomes" id="UP000078272">
    <property type="component" value="Unassembled WGS sequence"/>
</dbReference>
<comment type="caution">
    <text evidence="2">The sequence shown here is derived from an EMBL/GenBank/DDBJ whole genome shotgun (WGS) entry which is preliminary data.</text>
</comment>
<gene>
    <name evidence="2" type="ORF">NS226_21420</name>
</gene>
<dbReference type="AlphaFoldDB" id="A0A175R4Q3"/>
<evidence type="ECO:0000313" key="2">
    <source>
        <dbReference type="EMBL" id="KTQ84634.1"/>
    </source>
</evidence>
<dbReference type="STRING" id="401562.NS365_06605"/>
<dbReference type="EMBL" id="LDPZ01000070">
    <property type="protein sequence ID" value="KTQ84634.1"/>
    <property type="molecule type" value="Genomic_DNA"/>
</dbReference>
<protein>
    <submittedName>
        <fullName evidence="2">Uncharacterized protein</fullName>
    </submittedName>
</protein>
<evidence type="ECO:0000313" key="3">
    <source>
        <dbReference type="Proteomes" id="UP000078272"/>
    </source>
</evidence>
<reference evidence="2 3" key="1">
    <citation type="journal article" date="2016" name="Front. Microbiol.">
        <title>Genomic Resource of Rice Seed Associated Bacteria.</title>
        <authorList>
            <person name="Midha S."/>
            <person name="Bansal K."/>
            <person name="Sharma S."/>
            <person name="Kumar N."/>
            <person name="Patil P.P."/>
            <person name="Chaudhry V."/>
            <person name="Patil P.B."/>
        </authorList>
    </citation>
    <scope>NUCLEOTIDE SEQUENCE [LARGE SCALE GENOMIC DNA]</scope>
    <source>
        <strain evidence="2 3">NS226</strain>
    </source>
</reference>
<accession>A0A175R4Q3</accession>
<keyword evidence="1" id="KW-0732">Signal</keyword>